<evidence type="ECO:0000313" key="2">
    <source>
        <dbReference type="EMBL" id="KAG5511152.1"/>
    </source>
</evidence>
<feature type="transmembrane region" description="Helical" evidence="1">
    <location>
        <begin position="58"/>
        <end position="80"/>
    </location>
</feature>
<keyword evidence="1" id="KW-1133">Transmembrane helix</keyword>
<dbReference type="OrthoDB" id="266425at2759"/>
<comment type="caution">
    <text evidence="2">The sequence shown here is derived from an EMBL/GenBank/DDBJ whole genome shotgun (WGS) entry which is preliminary data.</text>
</comment>
<evidence type="ECO:0000313" key="3">
    <source>
        <dbReference type="Proteomes" id="UP000674318"/>
    </source>
</evidence>
<proteinExistence type="predicted"/>
<feature type="transmembrane region" description="Helical" evidence="1">
    <location>
        <begin position="6"/>
        <end position="24"/>
    </location>
</feature>
<dbReference type="KEGG" id="phet:94293112"/>
<protein>
    <submittedName>
        <fullName evidence="2">Uncharacterized protein</fullName>
    </submittedName>
</protein>
<keyword evidence="3" id="KW-1185">Reference proteome</keyword>
<dbReference type="EMBL" id="JAFJZO010000006">
    <property type="protein sequence ID" value="KAG5511152.1"/>
    <property type="molecule type" value="Genomic_DNA"/>
</dbReference>
<dbReference type="AlphaFoldDB" id="A0A836LKC0"/>
<dbReference type="Proteomes" id="UP000674318">
    <property type="component" value="Chromosome 6"/>
</dbReference>
<organism evidence="2 3">
    <name type="scientific">Porcisia hertigi</name>
    <dbReference type="NCBI Taxonomy" id="2761500"/>
    <lineage>
        <taxon>Eukaryota</taxon>
        <taxon>Discoba</taxon>
        <taxon>Euglenozoa</taxon>
        <taxon>Kinetoplastea</taxon>
        <taxon>Metakinetoplastina</taxon>
        <taxon>Trypanosomatida</taxon>
        <taxon>Trypanosomatidae</taxon>
        <taxon>Leishmaniinae</taxon>
        <taxon>Porcisia</taxon>
    </lineage>
</organism>
<reference evidence="2 3" key="1">
    <citation type="submission" date="2021-02" db="EMBL/GenBank/DDBJ databases">
        <title>Porcisia hertigi Genome sequencing and assembly.</title>
        <authorList>
            <person name="Almutairi H."/>
            <person name="Gatherer D."/>
        </authorList>
    </citation>
    <scope>NUCLEOTIDE SEQUENCE [LARGE SCALE GENOMIC DNA]</scope>
    <source>
        <strain evidence="2 3">C119</strain>
    </source>
</reference>
<keyword evidence="1" id="KW-0472">Membrane</keyword>
<feature type="transmembrane region" description="Helical" evidence="1">
    <location>
        <begin position="132"/>
        <end position="151"/>
    </location>
</feature>
<feature type="transmembrane region" description="Helical" evidence="1">
    <location>
        <begin position="101"/>
        <end position="120"/>
    </location>
</feature>
<keyword evidence="1" id="KW-0812">Transmembrane</keyword>
<sequence length="212" mass="22427">MGLILNFSVYGLMIIPLAAMVKGHHLSLWSLVKLGFVMATVQLAQSTISMAVPHDMVAAQVCVQGALLPLITVVFCFFILNNNEAAKVMRLRDCGASDTGAAVATLWCLCYTALFRWFPWYHSMSSRGFESSNLVAGVEAYLTLITMLAMCRSFTSGKSVAATAAWGLHLLGAMTGTAAGVPIAGTAVTTALMTAASATAFRTSTEKGGKEM</sequence>
<accession>A0A836LKC0</accession>
<dbReference type="RefSeq" id="XP_067759473.1">
    <property type="nucleotide sequence ID" value="XM_067903035.1"/>
</dbReference>
<evidence type="ECO:0000256" key="1">
    <source>
        <dbReference type="SAM" id="Phobius"/>
    </source>
</evidence>
<gene>
    <name evidence="2" type="ORF">JKF63_07094</name>
</gene>
<name>A0A836LKC0_9TRYP</name>
<dbReference type="GeneID" id="94293112"/>